<evidence type="ECO:0000313" key="9">
    <source>
        <dbReference type="Proteomes" id="UP000050424"/>
    </source>
</evidence>
<dbReference type="PROSITE" id="PS50157">
    <property type="entry name" value="ZINC_FINGER_C2H2_2"/>
    <property type="match status" value="2"/>
</dbReference>
<evidence type="ECO:0000256" key="5">
    <source>
        <dbReference type="PROSITE-ProRule" id="PRU00042"/>
    </source>
</evidence>
<dbReference type="FunFam" id="3.30.160.60:FF:000100">
    <property type="entry name" value="Zinc finger 45-like"/>
    <property type="match status" value="1"/>
</dbReference>
<keyword evidence="9" id="KW-1185">Reference proteome</keyword>
<dbReference type="Proteomes" id="UP000050424">
    <property type="component" value="Unassembled WGS sequence"/>
</dbReference>
<dbReference type="SMART" id="SM00355">
    <property type="entry name" value="ZnF_C2H2"/>
    <property type="match status" value="3"/>
</dbReference>
<dbReference type="EMBL" id="LKCW01000167">
    <property type="protein sequence ID" value="KPM37384.1"/>
    <property type="molecule type" value="Genomic_DNA"/>
</dbReference>
<keyword evidence="1" id="KW-0479">Metal-binding</keyword>
<keyword evidence="3 5" id="KW-0863">Zinc-finger</keyword>
<feature type="domain" description="C2H2-type" evidence="7">
    <location>
        <begin position="246"/>
        <end position="271"/>
    </location>
</feature>
<reference evidence="8 9" key="1">
    <citation type="submission" date="2015-09" db="EMBL/GenBank/DDBJ databases">
        <title>Draft genome of a European isolate of the apple canker pathogen Neonectria ditissima.</title>
        <authorList>
            <person name="Gomez-Cortecero A."/>
            <person name="Harrison R.J."/>
            <person name="Armitage A.D."/>
        </authorList>
    </citation>
    <scope>NUCLEOTIDE SEQUENCE [LARGE SCALE GENOMIC DNA]</scope>
    <source>
        <strain evidence="8 9">R09/05</strain>
    </source>
</reference>
<feature type="compositionally biased region" description="Polar residues" evidence="6">
    <location>
        <begin position="56"/>
        <end position="98"/>
    </location>
</feature>
<dbReference type="Pfam" id="PF00096">
    <property type="entry name" value="zf-C2H2"/>
    <property type="match status" value="2"/>
</dbReference>
<feature type="region of interest" description="Disordered" evidence="6">
    <location>
        <begin position="1"/>
        <end position="98"/>
    </location>
</feature>
<protein>
    <recommendedName>
        <fullName evidence="7">C2H2-type domain-containing protein</fullName>
    </recommendedName>
</protein>
<sequence length="271" mass="29993">MPKRHGHSDHHKGSGKSRQTQEEYDTVDYGVHDEREEASSSAYPYQGTYAMASEEASYSQDDPGSEPQDTQAYYDNSPSQTATIDPSLISNPGPSSAAYNLANLYPQDAFSAGPGPEPQDIRAYHDNLSNQPAAIDPSLVAAPGPSSAAYNPASLYPQDPGYDQAGQPSSSSSVTHPHICPKENCGRAYRIESQLRKHIKTHDKPLKCEADKHCKTQKAQQRDMDRHYRTAHKKYADKQGIMEEPSICELCGESFTRPDNLRKHMKKKHSS</sequence>
<feature type="compositionally biased region" description="Polar residues" evidence="6">
    <location>
        <begin position="166"/>
        <end position="175"/>
    </location>
</feature>
<proteinExistence type="predicted"/>
<evidence type="ECO:0000256" key="2">
    <source>
        <dbReference type="ARBA" id="ARBA00022737"/>
    </source>
</evidence>
<dbReference type="STRING" id="78410.A0A0P7B680"/>
<feature type="region of interest" description="Disordered" evidence="6">
    <location>
        <begin position="135"/>
        <end position="178"/>
    </location>
</feature>
<evidence type="ECO:0000256" key="4">
    <source>
        <dbReference type="ARBA" id="ARBA00022833"/>
    </source>
</evidence>
<dbReference type="OrthoDB" id="654211at2759"/>
<evidence type="ECO:0000313" key="8">
    <source>
        <dbReference type="EMBL" id="KPM37384.1"/>
    </source>
</evidence>
<dbReference type="Gene3D" id="3.30.160.60">
    <property type="entry name" value="Classic Zinc Finger"/>
    <property type="match status" value="2"/>
</dbReference>
<dbReference type="AlphaFoldDB" id="A0A0P7B680"/>
<dbReference type="SUPFAM" id="SSF57667">
    <property type="entry name" value="beta-beta-alpha zinc fingers"/>
    <property type="match status" value="1"/>
</dbReference>
<feature type="compositionally biased region" description="Basic residues" evidence="6">
    <location>
        <begin position="1"/>
        <end position="15"/>
    </location>
</feature>
<dbReference type="InterPro" id="IPR036236">
    <property type="entry name" value="Znf_C2H2_sf"/>
</dbReference>
<evidence type="ECO:0000256" key="3">
    <source>
        <dbReference type="ARBA" id="ARBA00022771"/>
    </source>
</evidence>
<gene>
    <name evidence="8" type="ORF">AK830_g9162</name>
</gene>
<accession>A0A0P7B680</accession>
<dbReference type="PANTHER" id="PTHR23235">
    <property type="entry name" value="KRUEPPEL-LIKE TRANSCRIPTION FACTOR"/>
    <property type="match status" value="1"/>
</dbReference>
<name>A0A0P7B680_9HYPO</name>
<evidence type="ECO:0000256" key="6">
    <source>
        <dbReference type="SAM" id="MobiDB-lite"/>
    </source>
</evidence>
<evidence type="ECO:0000256" key="1">
    <source>
        <dbReference type="ARBA" id="ARBA00022723"/>
    </source>
</evidence>
<dbReference type="InterPro" id="IPR013087">
    <property type="entry name" value="Znf_C2H2_type"/>
</dbReference>
<comment type="caution">
    <text evidence="8">The sequence shown here is derived from an EMBL/GenBank/DDBJ whole genome shotgun (WGS) entry which is preliminary data.</text>
</comment>
<keyword evidence="2" id="KW-0677">Repeat</keyword>
<evidence type="ECO:0000259" key="7">
    <source>
        <dbReference type="PROSITE" id="PS50157"/>
    </source>
</evidence>
<dbReference type="GO" id="GO:0008270">
    <property type="term" value="F:zinc ion binding"/>
    <property type="evidence" value="ECO:0007669"/>
    <property type="project" value="UniProtKB-KW"/>
</dbReference>
<organism evidence="8 9">
    <name type="scientific">Neonectria ditissima</name>
    <dbReference type="NCBI Taxonomy" id="78410"/>
    <lineage>
        <taxon>Eukaryota</taxon>
        <taxon>Fungi</taxon>
        <taxon>Dikarya</taxon>
        <taxon>Ascomycota</taxon>
        <taxon>Pezizomycotina</taxon>
        <taxon>Sordariomycetes</taxon>
        <taxon>Hypocreomycetidae</taxon>
        <taxon>Hypocreales</taxon>
        <taxon>Nectriaceae</taxon>
        <taxon>Neonectria</taxon>
    </lineage>
</organism>
<dbReference type="PROSITE" id="PS00028">
    <property type="entry name" value="ZINC_FINGER_C2H2_1"/>
    <property type="match status" value="2"/>
</dbReference>
<keyword evidence="4" id="KW-0862">Zinc</keyword>
<feature type="domain" description="C2H2-type" evidence="7">
    <location>
        <begin position="178"/>
        <end position="202"/>
    </location>
</feature>